<dbReference type="PANTHER" id="PTHR37305:SF1">
    <property type="entry name" value="MEMBRANE PROTEIN"/>
    <property type="match status" value="1"/>
</dbReference>
<feature type="transmembrane region" description="Helical" evidence="1">
    <location>
        <begin position="62"/>
        <end position="86"/>
    </location>
</feature>
<dbReference type="Proteomes" id="UP000093309">
    <property type="component" value="Unassembled WGS sequence"/>
</dbReference>
<feature type="transmembrane region" description="Helical" evidence="1">
    <location>
        <begin position="177"/>
        <end position="201"/>
    </location>
</feature>
<dbReference type="PANTHER" id="PTHR37305">
    <property type="entry name" value="INTEGRAL MEMBRANE PROTEIN-RELATED"/>
    <property type="match status" value="1"/>
</dbReference>
<dbReference type="RefSeq" id="WP_065856392.1">
    <property type="nucleotide sequence ID" value="NZ_LYPC01000027.1"/>
</dbReference>
<dbReference type="OrthoDB" id="1711106at2"/>
<keyword evidence="3" id="KW-1185">Reference proteome</keyword>
<accession>A0A1C0ZVX6</accession>
<evidence type="ECO:0000313" key="3">
    <source>
        <dbReference type="Proteomes" id="UP000093309"/>
    </source>
</evidence>
<feature type="transmembrane region" description="Helical" evidence="1">
    <location>
        <begin position="107"/>
        <end position="132"/>
    </location>
</feature>
<feature type="transmembrane region" description="Helical" evidence="1">
    <location>
        <begin position="221"/>
        <end position="241"/>
    </location>
</feature>
<keyword evidence="1" id="KW-0812">Transmembrane</keyword>
<organism evidence="2 3">
    <name type="scientific">Paenibacillus pectinilyticus</name>
    <dbReference type="NCBI Taxonomy" id="512399"/>
    <lineage>
        <taxon>Bacteria</taxon>
        <taxon>Bacillati</taxon>
        <taxon>Bacillota</taxon>
        <taxon>Bacilli</taxon>
        <taxon>Bacillales</taxon>
        <taxon>Paenibacillaceae</taxon>
        <taxon>Paenibacillus</taxon>
    </lineage>
</organism>
<gene>
    <name evidence="2" type="ORF">A8709_31000</name>
</gene>
<evidence type="ECO:0000313" key="2">
    <source>
        <dbReference type="EMBL" id="OCT12264.1"/>
    </source>
</evidence>
<feature type="transmembrane region" description="Helical" evidence="1">
    <location>
        <begin position="144"/>
        <end position="165"/>
    </location>
</feature>
<keyword evidence="1" id="KW-0472">Membrane</keyword>
<sequence length="248" mass="27813">MHSWRAGYLNELYLMFYRKKIVMFVVLSALLPILLVLSLHALQPILGLIAVSQSFPIQMLTIYTGLWIPLFIFTMTGDLFPNEIAAKTLKLALLRPNSRYQVYGTKVAALGTGIAGILLILGLVTFICNLFTGTAANVSDTFHMILAYIAAFVSMFALSAVFIFVAQFFKSASSFMVFSIVLYVAAKIAPFLLRSISAFSPFTYTDWHMLWLSQTVPTSRLVTSSMFLISSWLLFLAIGYYKFDKKEV</sequence>
<keyword evidence="1" id="KW-1133">Transmembrane helix</keyword>
<protein>
    <submittedName>
        <fullName evidence="2">Uncharacterized protein</fullName>
    </submittedName>
</protein>
<reference evidence="3" key="1">
    <citation type="submission" date="2016-05" db="EMBL/GenBank/DDBJ databases">
        <title>Paenibacillus oryzae. sp. nov., isolated from the rice root.</title>
        <authorList>
            <person name="Zhang J."/>
            <person name="Zhang X."/>
        </authorList>
    </citation>
    <scope>NUCLEOTIDE SEQUENCE [LARGE SCALE GENOMIC DNA]</scope>
    <source>
        <strain evidence="3">KCTC13222</strain>
    </source>
</reference>
<dbReference type="Pfam" id="PF12679">
    <property type="entry name" value="ABC2_membrane_2"/>
    <property type="match status" value="1"/>
</dbReference>
<dbReference type="GO" id="GO:0140359">
    <property type="term" value="F:ABC-type transporter activity"/>
    <property type="evidence" value="ECO:0007669"/>
    <property type="project" value="InterPro"/>
</dbReference>
<dbReference type="AlphaFoldDB" id="A0A1C0ZVX6"/>
<evidence type="ECO:0000256" key="1">
    <source>
        <dbReference type="SAM" id="Phobius"/>
    </source>
</evidence>
<dbReference type="STRING" id="512399.A8709_31000"/>
<proteinExistence type="predicted"/>
<name>A0A1C0ZVX6_9BACL</name>
<comment type="caution">
    <text evidence="2">The sequence shown here is derived from an EMBL/GenBank/DDBJ whole genome shotgun (WGS) entry which is preliminary data.</text>
</comment>
<dbReference type="EMBL" id="LYPC01000027">
    <property type="protein sequence ID" value="OCT12264.1"/>
    <property type="molecule type" value="Genomic_DNA"/>
</dbReference>
<feature type="transmembrane region" description="Helical" evidence="1">
    <location>
        <begin position="21"/>
        <end position="42"/>
    </location>
</feature>
<dbReference type="GO" id="GO:0005886">
    <property type="term" value="C:plasma membrane"/>
    <property type="evidence" value="ECO:0007669"/>
    <property type="project" value="UniProtKB-SubCell"/>
</dbReference>